<comment type="caution">
    <text evidence="1">The sequence shown here is derived from an EMBL/GenBank/DDBJ whole genome shotgun (WGS) entry which is preliminary data.</text>
</comment>
<name>A0A8S1RBZ6_9CILI</name>
<dbReference type="GO" id="GO:0016226">
    <property type="term" value="P:iron-sulfur cluster assembly"/>
    <property type="evidence" value="ECO:0007669"/>
    <property type="project" value="TreeGrafter"/>
</dbReference>
<evidence type="ECO:0000313" key="1">
    <source>
        <dbReference type="EMBL" id="CAD8124903.1"/>
    </source>
</evidence>
<reference evidence="1" key="1">
    <citation type="submission" date="2021-01" db="EMBL/GenBank/DDBJ databases">
        <authorList>
            <consortium name="Genoscope - CEA"/>
            <person name="William W."/>
        </authorList>
    </citation>
    <scope>NUCLEOTIDE SEQUENCE</scope>
</reference>
<gene>
    <name evidence="1" type="ORF">PSON_ATCC_30995.1.T1540114</name>
</gene>
<dbReference type="EMBL" id="CAJJDN010000154">
    <property type="protein sequence ID" value="CAD8124903.1"/>
    <property type="molecule type" value="Genomic_DNA"/>
</dbReference>
<dbReference type="PANTHER" id="PTHR19920">
    <property type="entry name" value="WD40 PROTEIN CIAO1"/>
    <property type="match status" value="1"/>
</dbReference>
<proteinExistence type="predicted"/>
<accession>A0A8S1RBZ6</accession>
<organism evidence="1 2">
    <name type="scientific">Paramecium sonneborni</name>
    <dbReference type="NCBI Taxonomy" id="65129"/>
    <lineage>
        <taxon>Eukaryota</taxon>
        <taxon>Sar</taxon>
        <taxon>Alveolata</taxon>
        <taxon>Ciliophora</taxon>
        <taxon>Intramacronucleata</taxon>
        <taxon>Oligohymenophorea</taxon>
        <taxon>Peniculida</taxon>
        <taxon>Parameciidae</taxon>
        <taxon>Paramecium</taxon>
    </lineage>
</organism>
<keyword evidence="2" id="KW-1185">Reference proteome</keyword>
<dbReference type="PANTHER" id="PTHR19920:SF0">
    <property type="entry name" value="CYTOSOLIC IRON-SULFUR PROTEIN ASSEMBLY PROTEIN CIAO1-RELATED"/>
    <property type="match status" value="1"/>
</dbReference>
<evidence type="ECO:0000313" key="2">
    <source>
        <dbReference type="Proteomes" id="UP000692954"/>
    </source>
</evidence>
<dbReference type="GO" id="GO:0097361">
    <property type="term" value="C:cytosolic [4Fe-4S] assembly targeting complex"/>
    <property type="evidence" value="ECO:0007669"/>
    <property type="project" value="TreeGrafter"/>
</dbReference>
<dbReference type="AlphaFoldDB" id="A0A8S1RBZ6"/>
<dbReference type="Proteomes" id="UP000692954">
    <property type="component" value="Unassembled WGS sequence"/>
</dbReference>
<sequence>MLVNIQNFKEEYEESNIRIKQFSYEILESIPIFKLQCNSLAFDNSSTLIIAGFKHILKIFTFNSEKLALIPFQNIYNSTITCLEGLKQYNLFFFAFSSGQFQLSSNVGLNNGKYIQKLKNHSYPIYYLKQSNNSESIISCDDWKVSFWIKRDLWQQIYIYTNNTRICAISFNEIGDKLILSDYNKNIFTFIKRGIQWIKLQSISLGTRGQGICFIGNQSFIVQPEFKTLYLYKFIDEKQGFIKQRELKIKTYGNWGSRKFKQTFIQDKKILINKDETSLNFLQISDQLGVVNEFQIQFYDSSAQSTLNKNGSYLITWDNYTKCLKMYKYQN</sequence>
<dbReference type="OrthoDB" id="308417at2759"/>
<protein>
    <submittedName>
        <fullName evidence="1">Uncharacterized protein</fullName>
    </submittedName>
</protein>